<gene>
    <name evidence="14" type="ORF">ACFQNJ_01200</name>
</gene>
<reference evidence="15" key="1">
    <citation type="journal article" date="2019" name="Int. J. Syst. Evol. Microbiol.">
        <title>The Global Catalogue of Microorganisms (GCM) 10K type strain sequencing project: providing services to taxonomists for standard genome sequencing and annotation.</title>
        <authorList>
            <consortium name="The Broad Institute Genomics Platform"/>
            <consortium name="The Broad Institute Genome Sequencing Center for Infectious Disease"/>
            <person name="Wu L."/>
            <person name="Ma J."/>
        </authorList>
    </citation>
    <scope>NUCLEOTIDE SEQUENCE [LARGE SCALE GENOMIC DNA]</scope>
    <source>
        <strain evidence="15">CCUG 54518</strain>
    </source>
</reference>
<proteinExistence type="predicted"/>
<keyword evidence="15" id="KW-1185">Reference proteome</keyword>
<dbReference type="InterPro" id="IPR050428">
    <property type="entry name" value="TCS_sensor_his_kinase"/>
</dbReference>
<evidence type="ECO:0000256" key="2">
    <source>
        <dbReference type="ARBA" id="ARBA00004370"/>
    </source>
</evidence>
<organism evidence="14 15">
    <name type="scientific">Hydrogenophaga bisanensis</name>
    <dbReference type="NCBI Taxonomy" id="439611"/>
    <lineage>
        <taxon>Bacteria</taxon>
        <taxon>Pseudomonadati</taxon>
        <taxon>Pseudomonadota</taxon>
        <taxon>Betaproteobacteria</taxon>
        <taxon>Burkholderiales</taxon>
        <taxon>Comamonadaceae</taxon>
        <taxon>Hydrogenophaga</taxon>
    </lineage>
</organism>
<name>A0ABW2R5G9_9BURK</name>
<dbReference type="PROSITE" id="PS50885">
    <property type="entry name" value="HAMP"/>
    <property type="match status" value="1"/>
</dbReference>
<dbReference type="InterPro" id="IPR004358">
    <property type="entry name" value="Sig_transdc_His_kin-like_C"/>
</dbReference>
<evidence type="ECO:0000256" key="1">
    <source>
        <dbReference type="ARBA" id="ARBA00000085"/>
    </source>
</evidence>
<dbReference type="GO" id="GO:0004673">
    <property type="term" value="F:protein histidine kinase activity"/>
    <property type="evidence" value="ECO:0007669"/>
    <property type="project" value="UniProtKB-EC"/>
</dbReference>
<dbReference type="InterPro" id="IPR005467">
    <property type="entry name" value="His_kinase_dom"/>
</dbReference>
<evidence type="ECO:0000256" key="10">
    <source>
        <dbReference type="ARBA" id="ARBA00023136"/>
    </source>
</evidence>
<evidence type="ECO:0000256" key="4">
    <source>
        <dbReference type="ARBA" id="ARBA00022553"/>
    </source>
</evidence>
<dbReference type="InterPro" id="IPR003594">
    <property type="entry name" value="HATPase_dom"/>
</dbReference>
<dbReference type="RefSeq" id="WP_382253199.1">
    <property type="nucleotide sequence ID" value="NZ_JBHTBX010000001.1"/>
</dbReference>
<dbReference type="InterPro" id="IPR036890">
    <property type="entry name" value="HATPase_C_sf"/>
</dbReference>
<dbReference type="InterPro" id="IPR036097">
    <property type="entry name" value="HisK_dim/P_sf"/>
</dbReference>
<dbReference type="PROSITE" id="PS50109">
    <property type="entry name" value="HIS_KIN"/>
    <property type="match status" value="1"/>
</dbReference>
<dbReference type="Gene3D" id="1.10.287.130">
    <property type="match status" value="1"/>
</dbReference>
<comment type="caution">
    <text evidence="14">The sequence shown here is derived from an EMBL/GenBank/DDBJ whole genome shotgun (WGS) entry which is preliminary data.</text>
</comment>
<evidence type="ECO:0000259" key="12">
    <source>
        <dbReference type="PROSITE" id="PS50109"/>
    </source>
</evidence>
<dbReference type="PANTHER" id="PTHR45436">
    <property type="entry name" value="SENSOR HISTIDINE KINASE YKOH"/>
    <property type="match status" value="1"/>
</dbReference>
<dbReference type="Gene3D" id="3.30.565.10">
    <property type="entry name" value="Histidine kinase-like ATPase, C-terminal domain"/>
    <property type="match status" value="1"/>
</dbReference>
<keyword evidence="9" id="KW-0902">Two-component regulatory system</keyword>
<dbReference type="Pfam" id="PF08521">
    <property type="entry name" value="2CSK_N"/>
    <property type="match status" value="1"/>
</dbReference>
<dbReference type="CDD" id="cd00082">
    <property type="entry name" value="HisKA"/>
    <property type="match status" value="1"/>
</dbReference>
<comment type="catalytic activity">
    <reaction evidence="1">
        <text>ATP + protein L-histidine = ADP + protein N-phospho-L-histidine.</text>
        <dbReference type="EC" id="2.7.13.3"/>
    </reaction>
</comment>
<dbReference type="EMBL" id="JBHTBX010000001">
    <property type="protein sequence ID" value="MFC7433121.1"/>
    <property type="molecule type" value="Genomic_DNA"/>
</dbReference>
<accession>A0ABW2R5G9</accession>
<keyword evidence="6 11" id="KW-0812">Transmembrane</keyword>
<dbReference type="InterPro" id="IPR003660">
    <property type="entry name" value="HAMP_dom"/>
</dbReference>
<feature type="transmembrane region" description="Helical" evidence="11">
    <location>
        <begin position="182"/>
        <end position="203"/>
    </location>
</feature>
<keyword evidence="10 11" id="KW-0472">Membrane</keyword>
<dbReference type="PRINTS" id="PR00344">
    <property type="entry name" value="BCTRLSENSOR"/>
</dbReference>
<protein>
    <recommendedName>
        <fullName evidence="3">histidine kinase</fullName>
        <ecNumber evidence="3">2.7.13.3</ecNumber>
    </recommendedName>
</protein>
<evidence type="ECO:0000256" key="9">
    <source>
        <dbReference type="ARBA" id="ARBA00023012"/>
    </source>
</evidence>
<dbReference type="Pfam" id="PF02518">
    <property type="entry name" value="HATPase_c"/>
    <property type="match status" value="1"/>
</dbReference>
<dbReference type="SMART" id="SM00388">
    <property type="entry name" value="HisKA"/>
    <property type="match status" value="1"/>
</dbReference>
<evidence type="ECO:0000256" key="8">
    <source>
        <dbReference type="ARBA" id="ARBA00022989"/>
    </source>
</evidence>
<evidence type="ECO:0000256" key="5">
    <source>
        <dbReference type="ARBA" id="ARBA00022679"/>
    </source>
</evidence>
<feature type="domain" description="Histidine kinase" evidence="12">
    <location>
        <begin position="261"/>
        <end position="476"/>
    </location>
</feature>
<evidence type="ECO:0000256" key="7">
    <source>
        <dbReference type="ARBA" id="ARBA00022777"/>
    </source>
</evidence>
<evidence type="ECO:0000256" key="11">
    <source>
        <dbReference type="SAM" id="Phobius"/>
    </source>
</evidence>
<dbReference type="InterPro" id="IPR003661">
    <property type="entry name" value="HisK_dim/P_dom"/>
</dbReference>
<keyword evidence="4" id="KW-0597">Phosphoprotein</keyword>
<evidence type="ECO:0000259" key="13">
    <source>
        <dbReference type="PROSITE" id="PS50885"/>
    </source>
</evidence>
<dbReference type="EC" id="2.7.13.3" evidence="3"/>
<comment type="subcellular location">
    <subcellularLocation>
        <location evidence="2">Membrane</location>
    </subcellularLocation>
</comment>
<dbReference type="Proteomes" id="UP001596495">
    <property type="component" value="Unassembled WGS sequence"/>
</dbReference>
<keyword evidence="7 14" id="KW-0418">Kinase</keyword>
<evidence type="ECO:0000256" key="6">
    <source>
        <dbReference type="ARBA" id="ARBA00022692"/>
    </source>
</evidence>
<dbReference type="SUPFAM" id="SSF47384">
    <property type="entry name" value="Homodimeric domain of signal transducing histidine kinase"/>
    <property type="match status" value="1"/>
</dbReference>
<evidence type="ECO:0000313" key="14">
    <source>
        <dbReference type="EMBL" id="MFC7433121.1"/>
    </source>
</evidence>
<dbReference type="Pfam" id="PF00512">
    <property type="entry name" value="HisKA"/>
    <property type="match status" value="1"/>
</dbReference>
<keyword evidence="8 11" id="KW-1133">Transmembrane helix</keyword>
<dbReference type="CDD" id="cd00075">
    <property type="entry name" value="HATPase"/>
    <property type="match status" value="1"/>
</dbReference>
<evidence type="ECO:0000256" key="3">
    <source>
        <dbReference type="ARBA" id="ARBA00012438"/>
    </source>
</evidence>
<dbReference type="InterPro" id="IPR013727">
    <property type="entry name" value="2CSK_N"/>
</dbReference>
<sequence>MKSTAARGRSLSLRRTLLLGILLPVFLFLIVNTVVLYRQALSSADTAYDRTLLATAKSLGEQLDVVSGASGAQVRSTLLYSALEAFEADNRSRLFYRVNGFRGVMVSGFPDLPPVREHLPEQKIYAALVHFYDDLYRDVPVRMAVLLQPVAGAAGQGMATIQVAETLELRQTLARQILIDTLWRQAGLVMVIALVVVLVVQWATRPVRAISQVLAQRSENDLHPLPVDDAPLELQPLIAATNQHMQRLSHLLEHQKRFVRDTSHQLRTPLAVLKTQVQSARRGDIEPGQALQEIARTVEDATELANQMLALAKVEQLRQDKDVPVSDWADIARQVALDLAPLMAQRDLDFSIETEATPVHSHTWALRELTRNLLHNAIGHCPSQGTLGMSLRNVAGMAVLTISDSGPGISDALRVRLFEPFSTERPHTGSHQGVGLGLTICHGIVQSLHGSIHLENRRDRAQVQGLNAVVKLPLAPSSPPSSPTA</sequence>
<keyword evidence="5 14" id="KW-0808">Transferase</keyword>
<evidence type="ECO:0000313" key="15">
    <source>
        <dbReference type="Proteomes" id="UP001596495"/>
    </source>
</evidence>
<feature type="domain" description="HAMP" evidence="13">
    <location>
        <begin position="201"/>
        <end position="253"/>
    </location>
</feature>
<dbReference type="PANTHER" id="PTHR45436:SF1">
    <property type="entry name" value="SENSOR PROTEIN QSEC"/>
    <property type="match status" value="1"/>
</dbReference>
<dbReference type="SUPFAM" id="SSF55874">
    <property type="entry name" value="ATPase domain of HSP90 chaperone/DNA topoisomerase II/histidine kinase"/>
    <property type="match status" value="1"/>
</dbReference>
<feature type="transmembrane region" description="Helical" evidence="11">
    <location>
        <begin position="17"/>
        <end position="37"/>
    </location>
</feature>
<dbReference type="SMART" id="SM00387">
    <property type="entry name" value="HATPase_c"/>
    <property type="match status" value="1"/>
</dbReference>